<organism evidence="2 3">
    <name type="scientific">Cymbomonas tetramitiformis</name>
    <dbReference type="NCBI Taxonomy" id="36881"/>
    <lineage>
        <taxon>Eukaryota</taxon>
        <taxon>Viridiplantae</taxon>
        <taxon>Chlorophyta</taxon>
        <taxon>Pyramimonadophyceae</taxon>
        <taxon>Pyramimonadales</taxon>
        <taxon>Pyramimonadaceae</taxon>
        <taxon>Cymbomonas</taxon>
    </lineage>
</organism>
<dbReference type="SUPFAM" id="SSF54913">
    <property type="entry name" value="GlnB-like"/>
    <property type="match status" value="1"/>
</dbReference>
<dbReference type="InterPro" id="IPR011322">
    <property type="entry name" value="N-reg_PII-like_a/b"/>
</dbReference>
<dbReference type="GO" id="GO:0010038">
    <property type="term" value="P:response to metal ion"/>
    <property type="evidence" value="ECO:0007669"/>
    <property type="project" value="InterPro"/>
</dbReference>
<dbReference type="Proteomes" id="UP001190700">
    <property type="component" value="Unassembled WGS sequence"/>
</dbReference>
<sequence>MSTGAMAAIEGGVPSVAIYVTVPDKETGKKIASALIESKLAACVNMIPGVESMYWWEGKVETDQELLLMIKSRQSLVNEVTAKVNEVHPYDVPEVISVPITGGSDKYLQWLADSTTGNAAA</sequence>
<dbReference type="InterPro" id="IPR015867">
    <property type="entry name" value="N-reg_PII/ATP_PRibTrfase_C"/>
</dbReference>
<dbReference type="EMBL" id="LGRX02031905">
    <property type="protein sequence ID" value="KAK3244392.1"/>
    <property type="molecule type" value="Genomic_DNA"/>
</dbReference>
<dbReference type="AlphaFoldDB" id="A0AAE0BZ41"/>
<dbReference type="InterPro" id="IPR004323">
    <property type="entry name" value="Ion_tolerance_CutA"/>
</dbReference>
<comment type="similarity">
    <text evidence="1">Belongs to the CutA family.</text>
</comment>
<dbReference type="PANTHER" id="PTHR23419:SF8">
    <property type="entry name" value="FI09726P"/>
    <property type="match status" value="1"/>
</dbReference>
<evidence type="ECO:0000313" key="3">
    <source>
        <dbReference type="Proteomes" id="UP001190700"/>
    </source>
</evidence>
<reference evidence="2 3" key="1">
    <citation type="journal article" date="2015" name="Genome Biol. Evol.">
        <title>Comparative Genomics of a Bacterivorous Green Alga Reveals Evolutionary Causalities and Consequences of Phago-Mixotrophic Mode of Nutrition.</title>
        <authorList>
            <person name="Burns J.A."/>
            <person name="Paasch A."/>
            <person name="Narechania A."/>
            <person name="Kim E."/>
        </authorList>
    </citation>
    <scope>NUCLEOTIDE SEQUENCE [LARGE SCALE GENOMIC DNA]</scope>
    <source>
        <strain evidence="2 3">PLY_AMNH</strain>
    </source>
</reference>
<evidence type="ECO:0000313" key="2">
    <source>
        <dbReference type="EMBL" id="KAK3244392.1"/>
    </source>
</evidence>
<dbReference type="PANTHER" id="PTHR23419">
    <property type="entry name" value="DIVALENT CATION TOLERANCE CUTA-RELATED"/>
    <property type="match status" value="1"/>
</dbReference>
<gene>
    <name evidence="2" type="ORF">CYMTET_45990</name>
</gene>
<dbReference type="Gene3D" id="3.30.70.120">
    <property type="match status" value="1"/>
</dbReference>
<name>A0AAE0BZ41_9CHLO</name>
<proteinExistence type="inferred from homology"/>
<evidence type="ECO:0000256" key="1">
    <source>
        <dbReference type="ARBA" id="ARBA00010169"/>
    </source>
</evidence>
<protein>
    <submittedName>
        <fullName evidence="2">Divalent ion tolerance protein CutA</fullName>
    </submittedName>
</protein>
<keyword evidence="3" id="KW-1185">Reference proteome</keyword>
<dbReference type="Pfam" id="PF03091">
    <property type="entry name" value="CutA1"/>
    <property type="match status" value="1"/>
</dbReference>
<accession>A0AAE0BZ41</accession>
<comment type="caution">
    <text evidence="2">The sequence shown here is derived from an EMBL/GenBank/DDBJ whole genome shotgun (WGS) entry which is preliminary data.</text>
</comment>
<dbReference type="GO" id="GO:0005507">
    <property type="term" value="F:copper ion binding"/>
    <property type="evidence" value="ECO:0007669"/>
    <property type="project" value="TreeGrafter"/>
</dbReference>